<reference evidence="7 8" key="1">
    <citation type="submission" date="2014-12" db="EMBL/GenBank/DDBJ databases">
        <title>16Stimator: statistical estimation of ribosomal gene copy numbers from draft genome assemblies.</title>
        <authorList>
            <person name="Perisin M.A."/>
            <person name="Vetter M."/>
            <person name="Gilbert J.A."/>
            <person name="Bergelson J."/>
        </authorList>
    </citation>
    <scope>NUCLEOTIDE SEQUENCE [LARGE SCALE GENOMIC DNA]</scope>
    <source>
        <strain evidence="7 8">MEJ076</strain>
    </source>
</reference>
<evidence type="ECO:0000256" key="1">
    <source>
        <dbReference type="ARBA" id="ARBA00004651"/>
    </source>
</evidence>
<keyword evidence="4 6" id="KW-1133">Transmembrane helix</keyword>
<gene>
    <name evidence="7" type="ORF">RU07_17480</name>
</gene>
<dbReference type="PANTHER" id="PTHR30482:SF17">
    <property type="entry name" value="ABC TRANSPORTER ATP-BINDING PROTEIN"/>
    <property type="match status" value="1"/>
</dbReference>
<feature type="transmembrane region" description="Helical" evidence="6">
    <location>
        <begin position="111"/>
        <end position="129"/>
    </location>
</feature>
<keyword evidence="5 6" id="KW-0472">Membrane</keyword>
<keyword evidence="3 6" id="KW-0812">Transmembrane</keyword>
<protein>
    <submittedName>
        <fullName evidence="7">ABC transporter permease</fullName>
    </submittedName>
</protein>
<dbReference type="PANTHER" id="PTHR30482">
    <property type="entry name" value="HIGH-AFFINITY BRANCHED-CHAIN AMINO ACID TRANSPORT SYSTEM PERMEASE"/>
    <property type="match status" value="1"/>
</dbReference>
<comment type="caution">
    <text evidence="7">The sequence shown here is derived from an EMBL/GenBank/DDBJ whole genome shotgun (WGS) entry which is preliminary data.</text>
</comment>
<evidence type="ECO:0000256" key="4">
    <source>
        <dbReference type="ARBA" id="ARBA00022989"/>
    </source>
</evidence>
<feature type="transmembrane region" description="Helical" evidence="6">
    <location>
        <begin position="85"/>
        <end position="105"/>
    </location>
</feature>
<feature type="transmembrane region" description="Helical" evidence="6">
    <location>
        <begin position="289"/>
        <end position="310"/>
    </location>
</feature>
<comment type="subcellular location">
    <subcellularLocation>
        <location evidence="1">Cell membrane</location>
        <topology evidence="1">Multi-pass membrane protein</topology>
    </subcellularLocation>
</comment>
<accession>A0A0D0J496</accession>
<dbReference type="Pfam" id="PF02653">
    <property type="entry name" value="BPD_transp_2"/>
    <property type="match status" value="1"/>
</dbReference>
<dbReference type="InterPro" id="IPR043428">
    <property type="entry name" value="LivM-like"/>
</dbReference>
<dbReference type="OrthoDB" id="9804361at2"/>
<evidence type="ECO:0000256" key="2">
    <source>
        <dbReference type="ARBA" id="ARBA00022475"/>
    </source>
</evidence>
<dbReference type="AlphaFoldDB" id="A0A0D0J496"/>
<feature type="transmembrane region" description="Helical" evidence="6">
    <location>
        <begin position="241"/>
        <end position="259"/>
    </location>
</feature>
<evidence type="ECO:0000313" key="7">
    <source>
        <dbReference type="EMBL" id="KIQ00348.1"/>
    </source>
</evidence>
<dbReference type="InterPro" id="IPR001851">
    <property type="entry name" value="ABC_transp_permease"/>
</dbReference>
<evidence type="ECO:0000256" key="5">
    <source>
        <dbReference type="ARBA" id="ARBA00023136"/>
    </source>
</evidence>
<proteinExistence type="predicted"/>
<dbReference type="CDD" id="cd06581">
    <property type="entry name" value="TM_PBP1_LivM_like"/>
    <property type="match status" value="1"/>
</dbReference>
<organism evidence="7 8">
    <name type="scientific">Agrobacterium tumefaciens</name>
    <dbReference type="NCBI Taxonomy" id="358"/>
    <lineage>
        <taxon>Bacteria</taxon>
        <taxon>Pseudomonadati</taxon>
        <taxon>Pseudomonadota</taxon>
        <taxon>Alphaproteobacteria</taxon>
        <taxon>Hyphomicrobiales</taxon>
        <taxon>Rhizobiaceae</taxon>
        <taxon>Rhizobium/Agrobacterium group</taxon>
        <taxon>Agrobacterium</taxon>
        <taxon>Agrobacterium tumefaciens complex</taxon>
    </lineage>
</organism>
<feature type="transmembrane region" description="Helical" evidence="6">
    <location>
        <begin position="164"/>
        <end position="184"/>
    </location>
</feature>
<evidence type="ECO:0000256" key="3">
    <source>
        <dbReference type="ARBA" id="ARBA00022692"/>
    </source>
</evidence>
<feature type="transmembrane region" description="Helical" evidence="6">
    <location>
        <begin position="204"/>
        <end position="229"/>
    </location>
</feature>
<dbReference type="GO" id="GO:0005886">
    <property type="term" value="C:plasma membrane"/>
    <property type="evidence" value="ECO:0007669"/>
    <property type="project" value="UniProtKB-SubCell"/>
</dbReference>
<evidence type="ECO:0000313" key="8">
    <source>
        <dbReference type="Proteomes" id="UP000035017"/>
    </source>
</evidence>
<dbReference type="EMBL" id="JXQV01000021">
    <property type="protein sequence ID" value="KIQ00348.1"/>
    <property type="molecule type" value="Genomic_DNA"/>
</dbReference>
<dbReference type="Proteomes" id="UP000035017">
    <property type="component" value="Unassembled WGS sequence"/>
</dbReference>
<evidence type="ECO:0000256" key="6">
    <source>
        <dbReference type="SAM" id="Phobius"/>
    </source>
</evidence>
<keyword evidence="2" id="KW-1003">Cell membrane</keyword>
<feature type="transmembrane region" description="Helical" evidence="6">
    <location>
        <begin position="12"/>
        <end position="31"/>
    </location>
</feature>
<sequence length="335" mass="35918">MMPLFSKNSAPMAAMFAAALFLPLMVGDYYLQFTAKVMLLGILAMSLNLNVGFGGMVSLCHAAFFGLAGYVLVLVTPEYEAPNLVWTLFIALVVVAVVAAVIGALSLRTRGIYFIMVTLAFGEMLFFLFHDTSIGGGSDGIFLYVKPLLTLGGLSIDLENPLTFYIVALVCCALSWALITHLLASPFGDSLTAARDNERRAMSLGIPVFAVRLVAFIISAVMAGLAGYMSTAQFGFVAPQMLGWHMSAVALVMVVLGGSRKVTGPLFGAVGLVMLEDILKVYLGEQWKLVYGGVIVALVLFLPGGLQDILRMMWPQGLFRRAEPVTQPIVVGGKQ</sequence>
<feature type="transmembrane region" description="Helical" evidence="6">
    <location>
        <begin position="51"/>
        <end position="73"/>
    </location>
</feature>
<name>A0A0D0J496_AGRTU</name>
<dbReference type="GO" id="GO:0015658">
    <property type="term" value="F:branched-chain amino acid transmembrane transporter activity"/>
    <property type="evidence" value="ECO:0007669"/>
    <property type="project" value="InterPro"/>
</dbReference>